<evidence type="ECO:0000313" key="4">
    <source>
        <dbReference type="EMBL" id="OGC47044.1"/>
    </source>
</evidence>
<evidence type="ECO:0000259" key="3">
    <source>
        <dbReference type="Pfam" id="PF13439"/>
    </source>
</evidence>
<keyword evidence="1" id="KW-0808">Transferase</keyword>
<feature type="domain" description="Glycosyltransferase subfamily 4-like N-terminal" evidence="3">
    <location>
        <begin position="16"/>
        <end position="167"/>
    </location>
</feature>
<dbReference type="GO" id="GO:0009103">
    <property type="term" value="P:lipopolysaccharide biosynthetic process"/>
    <property type="evidence" value="ECO:0007669"/>
    <property type="project" value="TreeGrafter"/>
</dbReference>
<dbReference type="STRING" id="1802617.A2886_03090"/>
<dbReference type="SUPFAM" id="SSF53756">
    <property type="entry name" value="UDP-Glycosyltransferase/glycogen phosphorylase"/>
    <property type="match status" value="1"/>
</dbReference>
<sequence>MTKRLLFIAHTDNLKGGGELSLVELIKSAKKRGYQPYAVAPGPGEFTEKLKQAGVSCTPVRYYYWGRPYSVPENTANLLAIKKISELVDELKIDCVVTNTLMIPWGALAASIANIPHIWITREFLTHHHGHLHNNYDFIGAYSNMVFANSRDNVDYLQKEIGMKNARQFYSYVDVVNLRLNKRQIKPRVIYIAARIHPDKDQLELAKALSILEKHYRLKIEAVFIGSYSEDDEYFQKLKSFIRQNNLGKRIKFTGFKPKPFELVGPNDIFVRSSKHESLGRAITEAMKLGLICVAADIESSKEAFRLGGGVLYKSGNPKGLANVLRRIIKNPQDFRELALQAKAKSLSNLSEENCHKPFFEGLEKVFGQKNPRRELQYIYPQFANIIKTLEGREALAAHYKSLAERRRQAIEDITNSKGWRAVLFVRRVLRR</sequence>
<feature type="domain" description="Glycosyl transferase family 1" evidence="2">
    <location>
        <begin position="186"/>
        <end position="337"/>
    </location>
</feature>
<protein>
    <recommendedName>
        <fullName evidence="6">Glycosyl transferase family 1 domain-containing protein</fullName>
    </recommendedName>
</protein>
<dbReference type="InterPro" id="IPR028098">
    <property type="entry name" value="Glyco_trans_4-like_N"/>
</dbReference>
<dbReference type="Gene3D" id="3.40.50.2000">
    <property type="entry name" value="Glycogen Phosphorylase B"/>
    <property type="match status" value="2"/>
</dbReference>
<dbReference type="PANTHER" id="PTHR46401">
    <property type="entry name" value="GLYCOSYLTRANSFERASE WBBK-RELATED"/>
    <property type="match status" value="1"/>
</dbReference>
<reference evidence="4 5" key="1">
    <citation type="journal article" date="2016" name="Nat. Commun.">
        <title>Thousands of microbial genomes shed light on interconnected biogeochemical processes in an aquifer system.</title>
        <authorList>
            <person name="Anantharaman K."/>
            <person name="Brown C.T."/>
            <person name="Hug L.A."/>
            <person name="Sharon I."/>
            <person name="Castelle C.J."/>
            <person name="Probst A.J."/>
            <person name="Thomas B.C."/>
            <person name="Singh A."/>
            <person name="Wilkins M.J."/>
            <person name="Karaoz U."/>
            <person name="Brodie E.L."/>
            <person name="Williams K.H."/>
            <person name="Hubbard S.S."/>
            <person name="Banfield J.F."/>
        </authorList>
    </citation>
    <scope>NUCLEOTIDE SEQUENCE [LARGE SCALE GENOMIC DNA]</scope>
</reference>
<accession>A0A1F4UQ20</accession>
<dbReference type="Proteomes" id="UP000176608">
    <property type="component" value="Unassembled WGS sequence"/>
</dbReference>
<dbReference type="InterPro" id="IPR001296">
    <property type="entry name" value="Glyco_trans_1"/>
</dbReference>
<dbReference type="Pfam" id="PF13439">
    <property type="entry name" value="Glyco_transf_4"/>
    <property type="match status" value="1"/>
</dbReference>
<evidence type="ECO:0000313" key="5">
    <source>
        <dbReference type="Proteomes" id="UP000176608"/>
    </source>
</evidence>
<evidence type="ECO:0008006" key="6">
    <source>
        <dbReference type="Google" id="ProtNLM"/>
    </source>
</evidence>
<dbReference type="PANTHER" id="PTHR46401:SF2">
    <property type="entry name" value="GLYCOSYLTRANSFERASE WBBK-RELATED"/>
    <property type="match status" value="1"/>
</dbReference>
<dbReference type="AlphaFoldDB" id="A0A1F4UQ20"/>
<organism evidence="4 5">
    <name type="scientific">candidate division WWE3 bacterium RIFCSPHIGHO2_01_FULL_42_13</name>
    <dbReference type="NCBI Taxonomy" id="1802617"/>
    <lineage>
        <taxon>Bacteria</taxon>
        <taxon>Katanobacteria</taxon>
    </lineage>
</organism>
<evidence type="ECO:0000259" key="2">
    <source>
        <dbReference type="Pfam" id="PF00534"/>
    </source>
</evidence>
<name>A0A1F4UQ20_UNCKA</name>
<dbReference type="Pfam" id="PF00534">
    <property type="entry name" value="Glycos_transf_1"/>
    <property type="match status" value="1"/>
</dbReference>
<comment type="caution">
    <text evidence="4">The sequence shown here is derived from an EMBL/GenBank/DDBJ whole genome shotgun (WGS) entry which is preliminary data.</text>
</comment>
<evidence type="ECO:0000256" key="1">
    <source>
        <dbReference type="ARBA" id="ARBA00022679"/>
    </source>
</evidence>
<proteinExistence type="predicted"/>
<gene>
    <name evidence="4" type="ORF">A2886_03090</name>
</gene>
<dbReference type="EMBL" id="MEVA01000017">
    <property type="protein sequence ID" value="OGC47044.1"/>
    <property type="molecule type" value="Genomic_DNA"/>
</dbReference>
<dbReference type="GO" id="GO:0016757">
    <property type="term" value="F:glycosyltransferase activity"/>
    <property type="evidence" value="ECO:0007669"/>
    <property type="project" value="InterPro"/>
</dbReference>